<name>A0A1M7PLY5_9HYPH</name>
<protein>
    <submittedName>
        <fullName evidence="6">Protein C Serine peptidase. MEROPS family S49</fullName>
    </submittedName>
</protein>
<dbReference type="Proteomes" id="UP000186002">
    <property type="component" value="Unassembled WGS sequence"/>
</dbReference>
<dbReference type="STRING" id="735517.SAMN05444272_4502"/>
<gene>
    <name evidence="6" type="ORF">SAMN05444272_4502</name>
</gene>
<sequence>MIELISPCQVALAEEHGMAFAHAMQKAASVQDQAAGFTWLEDCRTHDLYEVIDGVGVIVVSGILVDELPFHGASWITGYNGIRAAVACALGDASVKVVALLINSPGGMVRGCFELTEYLRSAGEEKPLMAIVKGMATSAAYAVAACAEVISVPQTGTVGSIGVYRMHVDCSEQLKASGLKVTFAKAGGQKTDGNPYEPLSDDVKQRWDEVVEAERDLFAQDVALGRGITKEAVLATEAALFEGPVNLIKARDLGLIDLILPPAAAFSRLREAAAKLN</sequence>
<evidence type="ECO:0000256" key="4">
    <source>
        <dbReference type="ARBA" id="ARBA00022825"/>
    </source>
</evidence>
<evidence type="ECO:0000256" key="1">
    <source>
        <dbReference type="ARBA" id="ARBA00008683"/>
    </source>
</evidence>
<dbReference type="CDD" id="cd07022">
    <property type="entry name" value="S49_Sppa_36K_type"/>
    <property type="match status" value="1"/>
</dbReference>
<keyword evidence="2" id="KW-0645">Protease</keyword>
<dbReference type="OrthoDB" id="266140at2"/>
<keyword evidence="4" id="KW-0720">Serine protease</keyword>
<dbReference type="GO" id="GO:0006508">
    <property type="term" value="P:proteolysis"/>
    <property type="evidence" value="ECO:0007669"/>
    <property type="project" value="UniProtKB-KW"/>
</dbReference>
<evidence type="ECO:0000256" key="3">
    <source>
        <dbReference type="ARBA" id="ARBA00022801"/>
    </source>
</evidence>
<accession>A0A1M7PLY5</accession>
<keyword evidence="3" id="KW-0378">Hydrolase</keyword>
<comment type="similarity">
    <text evidence="1">Belongs to the peptidase S49 family.</text>
</comment>
<dbReference type="InterPro" id="IPR002142">
    <property type="entry name" value="Peptidase_S49"/>
</dbReference>
<dbReference type="Gene3D" id="3.90.226.10">
    <property type="entry name" value="2-enoyl-CoA Hydratase, Chain A, domain 1"/>
    <property type="match status" value="1"/>
</dbReference>
<dbReference type="PANTHER" id="PTHR33209:SF1">
    <property type="entry name" value="PEPTIDASE S49 DOMAIN-CONTAINING PROTEIN"/>
    <property type="match status" value="1"/>
</dbReference>
<evidence type="ECO:0000313" key="6">
    <source>
        <dbReference type="EMBL" id="SHN18291.1"/>
    </source>
</evidence>
<evidence type="ECO:0000259" key="5">
    <source>
        <dbReference type="Pfam" id="PF01343"/>
    </source>
</evidence>
<dbReference type="AlphaFoldDB" id="A0A1M7PLY5"/>
<dbReference type="EMBL" id="FRBW01000009">
    <property type="protein sequence ID" value="SHN18291.1"/>
    <property type="molecule type" value="Genomic_DNA"/>
</dbReference>
<dbReference type="Pfam" id="PF01343">
    <property type="entry name" value="Peptidase_S49"/>
    <property type="match status" value="1"/>
</dbReference>
<dbReference type="InterPro" id="IPR033855">
    <property type="entry name" value="Protein_C"/>
</dbReference>
<organism evidence="6 7">
    <name type="scientific">Roseibium suaedae</name>
    <dbReference type="NCBI Taxonomy" id="735517"/>
    <lineage>
        <taxon>Bacteria</taxon>
        <taxon>Pseudomonadati</taxon>
        <taxon>Pseudomonadota</taxon>
        <taxon>Alphaproteobacteria</taxon>
        <taxon>Hyphomicrobiales</taxon>
        <taxon>Stappiaceae</taxon>
        <taxon>Roseibium</taxon>
    </lineage>
</organism>
<dbReference type="InterPro" id="IPR029045">
    <property type="entry name" value="ClpP/crotonase-like_dom_sf"/>
</dbReference>
<keyword evidence="7" id="KW-1185">Reference proteome</keyword>
<dbReference type="SUPFAM" id="SSF52096">
    <property type="entry name" value="ClpP/crotonase"/>
    <property type="match status" value="1"/>
</dbReference>
<dbReference type="RefSeq" id="WP_084082202.1">
    <property type="nucleotide sequence ID" value="NZ_FRBW01000009.1"/>
</dbReference>
<feature type="domain" description="Peptidase S49" evidence="5">
    <location>
        <begin position="124"/>
        <end position="272"/>
    </location>
</feature>
<reference evidence="6 7" key="1">
    <citation type="submission" date="2016-11" db="EMBL/GenBank/DDBJ databases">
        <authorList>
            <person name="Jaros S."/>
            <person name="Januszkiewicz K."/>
            <person name="Wedrychowicz H."/>
        </authorList>
    </citation>
    <scope>NUCLEOTIDE SEQUENCE [LARGE SCALE GENOMIC DNA]</scope>
    <source>
        <strain evidence="6 7">DSM 22153</strain>
    </source>
</reference>
<evidence type="ECO:0000313" key="7">
    <source>
        <dbReference type="Proteomes" id="UP000186002"/>
    </source>
</evidence>
<evidence type="ECO:0000256" key="2">
    <source>
        <dbReference type="ARBA" id="ARBA00022670"/>
    </source>
</evidence>
<dbReference type="PANTHER" id="PTHR33209">
    <property type="entry name" value="PROTEASE 4"/>
    <property type="match status" value="1"/>
</dbReference>
<proteinExistence type="inferred from homology"/>
<dbReference type="GO" id="GO:0008236">
    <property type="term" value="F:serine-type peptidase activity"/>
    <property type="evidence" value="ECO:0007669"/>
    <property type="project" value="UniProtKB-KW"/>
</dbReference>